<dbReference type="InterPro" id="IPR036388">
    <property type="entry name" value="WH-like_DNA-bd_sf"/>
</dbReference>
<accession>A0ABV6FZ17</accession>
<dbReference type="PANTHER" id="PTHR10815">
    <property type="entry name" value="METHYLATED-DNA--PROTEIN-CYSTEINE METHYLTRANSFERASE"/>
    <property type="match status" value="1"/>
</dbReference>
<comment type="function">
    <text evidence="8">Involved in the cellular defense against the biological effects of O6-methylguanine (O6-MeG) and O4-methylthymine (O4-MeT) in DNA. Repairs the methylated nucleobase in DNA by stoichiometrically transferring the methyl group to a cysteine residue in the enzyme. This is a suicide reaction: the enzyme is irreversibly inactivated.</text>
</comment>
<evidence type="ECO:0000313" key="12">
    <source>
        <dbReference type="Proteomes" id="UP001589814"/>
    </source>
</evidence>
<dbReference type="InterPro" id="IPR001497">
    <property type="entry name" value="MethylDNA_cys_MeTrfase_AS"/>
</dbReference>
<dbReference type="Proteomes" id="UP001589814">
    <property type="component" value="Unassembled WGS sequence"/>
</dbReference>
<evidence type="ECO:0000259" key="9">
    <source>
        <dbReference type="Pfam" id="PF01035"/>
    </source>
</evidence>
<keyword evidence="4 8" id="KW-0808">Transferase</keyword>
<protein>
    <recommendedName>
        <fullName evidence="8">Methylated-DNA--protein-cysteine methyltransferase</fullName>
        <ecNumber evidence="8">2.1.1.63</ecNumber>
    </recommendedName>
    <alternativeName>
        <fullName evidence="8">6-O-methylguanine-DNA methyltransferase</fullName>
        <shortName evidence="8">MGMT</shortName>
    </alternativeName>
    <alternativeName>
        <fullName evidence="8">O-6-methylguanine-DNA-alkyltransferase</fullName>
    </alternativeName>
</protein>
<dbReference type="InterPro" id="IPR023546">
    <property type="entry name" value="MGMT"/>
</dbReference>
<dbReference type="PROSITE" id="PS00374">
    <property type="entry name" value="MGMT"/>
    <property type="match status" value="1"/>
</dbReference>
<comment type="subcellular location">
    <subcellularLocation>
        <location evidence="8">Cytoplasm</location>
    </subcellularLocation>
</comment>
<dbReference type="Gene3D" id="1.10.10.10">
    <property type="entry name" value="Winged helix-like DNA-binding domain superfamily/Winged helix DNA-binding domain"/>
    <property type="match status" value="1"/>
</dbReference>
<dbReference type="Pfam" id="PF01035">
    <property type="entry name" value="DNA_binding_1"/>
    <property type="match status" value="1"/>
</dbReference>
<dbReference type="PANTHER" id="PTHR10815:SF5">
    <property type="entry name" value="METHYLATED-DNA--PROTEIN-CYSTEINE METHYLTRANSFERASE"/>
    <property type="match status" value="1"/>
</dbReference>
<proteinExistence type="inferred from homology"/>
<feature type="active site" description="Nucleophile; methyl group acceptor" evidence="8">
    <location>
        <position position="129"/>
    </location>
</feature>
<keyword evidence="3 8" id="KW-0489">Methyltransferase</keyword>
<keyword evidence="5 8" id="KW-0227">DNA damage</keyword>
<gene>
    <name evidence="11" type="ORF">ACFFHW_01300</name>
</gene>
<evidence type="ECO:0000256" key="3">
    <source>
        <dbReference type="ARBA" id="ARBA00022603"/>
    </source>
</evidence>
<dbReference type="SUPFAM" id="SSF53155">
    <property type="entry name" value="Methylated DNA-protein cysteine methyltransferase domain"/>
    <property type="match status" value="1"/>
</dbReference>
<comment type="miscellaneous">
    <text evidence="8">This enzyme catalyzes only one turnover and therefore is not strictly catalytic. According to one definition, an enzyme is a biocatalyst that acts repeatedly and over many reaction cycles.</text>
</comment>
<comment type="caution">
    <text evidence="11">The sequence shown here is derived from an EMBL/GenBank/DDBJ whole genome shotgun (WGS) entry which is preliminary data.</text>
</comment>
<dbReference type="GO" id="GO:0003908">
    <property type="term" value="F:methylated-DNA-[protein]-cysteine S-methyltransferase activity"/>
    <property type="evidence" value="ECO:0007669"/>
    <property type="project" value="UniProtKB-EC"/>
</dbReference>
<dbReference type="InterPro" id="IPR014048">
    <property type="entry name" value="MethylDNA_cys_MeTrfase_DNA-bd"/>
</dbReference>
<evidence type="ECO:0000256" key="8">
    <source>
        <dbReference type="HAMAP-Rule" id="MF_00772"/>
    </source>
</evidence>
<dbReference type="NCBIfam" id="TIGR00589">
    <property type="entry name" value="ogt"/>
    <property type="match status" value="1"/>
</dbReference>
<dbReference type="CDD" id="cd06445">
    <property type="entry name" value="ATase"/>
    <property type="match status" value="1"/>
</dbReference>
<evidence type="ECO:0000256" key="4">
    <source>
        <dbReference type="ARBA" id="ARBA00022679"/>
    </source>
</evidence>
<evidence type="ECO:0000313" key="11">
    <source>
        <dbReference type="EMBL" id="MFC0266641.1"/>
    </source>
</evidence>
<name>A0ABV6FZ17_9GAMM</name>
<dbReference type="HAMAP" id="MF_00772">
    <property type="entry name" value="OGT"/>
    <property type="match status" value="1"/>
</dbReference>
<keyword evidence="12" id="KW-1185">Reference proteome</keyword>
<dbReference type="EC" id="2.1.1.63" evidence="8"/>
<evidence type="ECO:0000256" key="1">
    <source>
        <dbReference type="ARBA" id="ARBA00001286"/>
    </source>
</evidence>
<feature type="domain" description="Methylguanine DNA methyltransferase ribonuclease-like" evidence="10">
    <location>
        <begin position="2"/>
        <end position="73"/>
    </location>
</feature>
<dbReference type="Pfam" id="PF02870">
    <property type="entry name" value="Methyltransf_1N"/>
    <property type="match status" value="1"/>
</dbReference>
<comment type="catalytic activity">
    <reaction evidence="7 8">
        <text>a 6-O-methyl-2'-deoxyguanosine in DNA + L-cysteinyl-[protein] = S-methyl-L-cysteinyl-[protein] + a 2'-deoxyguanosine in DNA</text>
        <dbReference type="Rhea" id="RHEA:24000"/>
        <dbReference type="Rhea" id="RHEA-COMP:10131"/>
        <dbReference type="Rhea" id="RHEA-COMP:10132"/>
        <dbReference type="Rhea" id="RHEA-COMP:11367"/>
        <dbReference type="Rhea" id="RHEA-COMP:11368"/>
        <dbReference type="ChEBI" id="CHEBI:29950"/>
        <dbReference type="ChEBI" id="CHEBI:82612"/>
        <dbReference type="ChEBI" id="CHEBI:85445"/>
        <dbReference type="ChEBI" id="CHEBI:85448"/>
        <dbReference type="EC" id="2.1.1.63"/>
    </reaction>
</comment>
<dbReference type="InterPro" id="IPR036631">
    <property type="entry name" value="MGMT_N_sf"/>
</dbReference>
<comment type="similarity">
    <text evidence="8">Belongs to the MGMT family.</text>
</comment>
<sequence length="174" mass="19020">MIRHARIDSPLGAMLLCAEGDALRGLYFHDQRFLPRMEKPIASQDDALLREAQRQLEDWFAGRRRDFDLPLAPVGSDFQQRVWQALSEIGYGQRLSYGELAQRLQLAPGAARAVGGAVGRNPLTLMVPCHRVVGGKGQLTGYAGGIERKRALLDFERGALLSLDPTTPAAPASA</sequence>
<evidence type="ECO:0000256" key="6">
    <source>
        <dbReference type="ARBA" id="ARBA00023204"/>
    </source>
</evidence>
<evidence type="ECO:0000256" key="2">
    <source>
        <dbReference type="ARBA" id="ARBA00022490"/>
    </source>
</evidence>
<reference evidence="11 12" key="1">
    <citation type="submission" date="2024-09" db="EMBL/GenBank/DDBJ databases">
        <authorList>
            <person name="Sun Q."/>
            <person name="Mori K."/>
        </authorList>
    </citation>
    <scope>NUCLEOTIDE SEQUENCE [LARGE SCALE GENOMIC DNA]</scope>
    <source>
        <strain evidence="11 12">CCM 7415</strain>
    </source>
</reference>
<dbReference type="InterPro" id="IPR036217">
    <property type="entry name" value="MethylDNA_cys_MeTrfase_DNAb"/>
</dbReference>
<evidence type="ECO:0000259" key="10">
    <source>
        <dbReference type="Pfam" id="PF02870"/>
    </source>
</evidence>
<keyword evidence="2 8" id="KW-0963">Cytoplasm</keyword>
<dbReference type="InterPro" id="IPR008332">
    <property type="entry name" value="MethylG_MeTrfase_N"/>
</dbReference>
<evidence type="ECO:0000256" key="5">
    <source>
        <dbReference type="ARBA" id="ARBA00022763"/>
    </source>
</evidence>
<evidence type="ECO:0000256" key="7">
    <source>
        <dbReference type="ARBA" id="ARBA00049348"/>
    </source>
</evidence>
<dbReference type="RefSeq" id="WP_019951299.1">
    <property type="nucleotide sequence ID" value="NZ_JBHLVX010000005.1"/>
</dbReference>
<dbReference type="EMBL" id="JBHLVX010000005">
    <property type="protein sequence ID" value="MFC0266641.1"/>
    <property type="molecule type" value="Genomic_DNA"/>
</dbReference>
<dbReference type="GO" id="GO:0032259">
    <property type="term" value="P:methylation"/>
    <property type="evidence" value="ECO:0007669"/>
    <property type="project" value="UniProtKB-KW"/>
</dbReference>
<dbReference type="SUPFAM" id="SSF46767">
    <property type="entry name" value="Methylated DNA-protein cysteine methyltransferase, C-terminal domain"/>
    <property type="match status" value="1"/>
</dbReference>
<keyword evidence="6 8" id="KW-0234">DNA repair</keyword>
<comment type="catalytic activity">
    <reaction evidence="1 8">
        <text>a 4-O-methyl-thymidine in DNA + L-cysteinyl-[protein] = a thymidine in DNA + S-methyl-L-cysteinyl-[protein]</text>
        <dbReference type="Rhea" id="RHEA:53428"/>
        <dbReference type="Rhea" id="RHEA-COMP:10131"/>
        <dbReference type="Rhea" id="RHEA-COMP:10132"/>
        <dbReference type="Rhea" id="RHEA-COMP:13555"/>
        <dbReference type="Rhea" id="RHEA-COMP:13556"/>
        <dbReference type="ChEBI" id="CHEBI:29950"/>
        <dbReference type="ChEBI" id="CHEBI:82612"/>
        <dbReference type="ChEBI" id="CHEBI:137386"/>
        <dbReference type="ChEBI" id="CHEBI:137387"/>
        <dbReference type="EC" id="2.1.1.63"/>
    </reaction>
</comment>
<feature type="domain" description="Methylated-DNA-[protein]-cysteine S-methyltransferase DNA binding" evidence="9">
    <location>
        <begin position="77"/>
        <end position="157"/>
    </location>
</feature>
<organism evidence="11 12">
    <name type="scientific">Kushneria aurantia</name>
    <dbReference type="NCBI Taxonomy" id="504092"/>
    <lineage>
        <taxon>Bacteria</taxon>
        <taxon>Pseudomonadati</taxon>
        <taxon>Pseudomonadota</taxon>
        <taxon>Gammaproteobacteria</taxon>
        <taxon>Oceanospirillales</taxon>
        <taxon>Halomonadaceae</taxon>
        <taxon>Kushneria</taxon>
    </lineage>
</organism>
<dbReference type="Gene3D" id="3.30.160.70">
    <property type="entry name" value="Methylated DNA-protein cysteine methyltransferase domain"/>
    <property type="match status" value="1"/>
</dbReference>